<dbReference type="RefSeq" id="WP_089885596.1">
    <property type="nucleotide sequence ID" value="NZ_FNPF01000020.1"/>
</dbReference>
<dbReference type="GO" id="GO:0003677">
    <property type="term" value="F:DNA binding"/>
    <property type="evidence" value="ECO:0007669"/>
    <property type="project" value="InterPro"/>
</dbReference>
<evidence type="ECO:0000313" key="3">
    <source>
        <dbReference type="Proteomes" id="UP000199286"/>
    </source>
</evidence>
<protein>
    <recommendedName>
        <fullName evidence="4">Phage integrase family protein</fullName>
    </recommendedName>
</protein>
<evidence type="ECO:0008006" key="4">
    <source>
        <dbReference type="Google" id="ProtNLM"/>
    </source>
</evidence>
<sequence>MFAQRALLLEESGRAVLSDLVGALRDDANDQEPGKRAKLRAFRESFTLADVLQRALALADQAANAPDGSFEAERKRRAAMILALLLNTADRQADVSQLVIGDTIQRLPGGLWEIQIRQSKTGRRKELGPLWPLTSALIDDHVLAGRPLPMLEDCVQKVRGRNLLSLAQQPLHAYYATAVLQEEFGISGHLIRTLITDLISNERPDAAWAAQQMLGHSSRWMQRIYQSDFRMTASIQSYHRTIAAWQG</sequence>
<reference evidence="2 3" key="1">
    <citation type="submission" date="2016-10" db="EMBL/GenBank/DDBJ databases">
        <authorList>
            <person name="de Groot N.N."/>
        </authorList>
    </citation>
    <scope>NUCLEOTIDE SEQUENCE [LARGE SCALE GENOMIC DNA]</scope>
    <source>
        <strain evidence="2 3">DSM 26880</strain>
    </source>
</reference>
<gene>
    <name evidence="2" type="ORF">SAMN05444340_12032</name>
</gene>
<accession>A0A1H3N4R6</accession>
<organism evidence="2 3">
    <name type="scientific">Citreimonas salinaria</name>
    <dbReference type="NCBI Taxonomy" id="321339"/>
    <lineage>
        <taxon>Bacteria</taxon>
        <taxon>Pseudomonadati</taxon>
        <taxon>Pseudomonadota</taxon>
        <taxon>Alphaproteobacteria</taxon>
        <taxon>Rhodobacterales</taxon>
        <taxon>Roseobacteraceae</taxon>
        <taxon>Citreimonas</taxon>
    </lineage>
</organism>
<evidence type="ECO:0000256" key="1">
    <source>
        <dbReference type="ARBA" id="ARBA00023172"/>
    </source>
</evidence>
<dbReference type="InterPro" id="IPR013762">
    <property type="entry name" value="Integrase-like_cat_sf"/>
</dbReference>
<proteinExistence type="predicted"/>
<dbReference type="GO" id="GO:0006310">
    <property type="term" value="P:DNA recombination"/>
    <property type="evidence" value="ECO:0007669"/>
    <property type="project" value="UniProtKB-KW"/>
</dbReference>
<dbReference type="InterPro" id="IPR011010">
    <property type="entry name" value="DNA_brk_join_enz"/>
</dbReference>
<dbReference type="Gene3D" id="1.10.443.10">
    <property type="entry name" value="Intergrase catalytic core"/>
    <property type="match status" value="1"/>
</dbReference>
<dbReference type="Proteomes" id="UP000199286">
    <property type="component" value="Unassembled WGS sequence"/>
</dbReference>
<dbReference type="SUPFAM" id="SSF56349">
    <property type="entry name" value="DNA breaking-rejoining enzymes"/>
    <property type="match status" value="1"/>
</dbReference>
<dbReference type="AlphaFoldDB" id="A0A1H3N4R6"/>
<keyword evidence="1" id="KW-0233">DNA recombination</keyword>
<keyword evidence="3" id="KW-1185">Reference proteome</keyword>
<dbReference type="EMBL" id="FNPF01000020">
    <property type="protein sequence ID" value="SDY83872.1"/>
    <property type="molecule type" value="Genomic_DNA"/>
</dbReference>
<name>A0A1H3N4R6_9RHOB</name>
<evidence type="ECO:0000313" key="2">
    <source>
        <dbReference type="EMBL" id="SDY83872.1"/>
    </source>
</evidence>
<dbReference type="GO" id="GO:0015074">
    <property type="term" value="P:DNA integration"/>
    <property type="evidence" value="ECO:0007669"/>
    <property type="project" value="InterPro"/>
</dbReference>